<evidence type="ECO:0000256" key="1">
    <source>
        <dbReference type="ARBA" id="ARBA00004937"/>
    </source>
</evidence>
<dbReference type="GO" id="GO:0050661">
    <property type="term" value="F:NADP binding"/>
    <property type="evidence" value="ECO:0007669"/>
    <property type="project" value="InterPro"/>
</dbReference>
<sequence length="591" mass="66934">SSRLLLCPPVQFKRQTAPPLPTSEGPCCRKKVPPQGEVFKRAPADRGLLQRWYSDVHPARLSELAAACARILYREVVVAGVLDAKPSGAGGPAPEQGEHTVSITVVGASGDLAKKKIFPALFALFYEDWLPEHFTIFGYARSKMSDEELRNIISMTLTCRIDQRANCSEKMDKFLKRCFYQSGQYNSEEGFHELDRKLTEKEAGKLPNRLFYLSIPPNIFVDVVRSASRTASLPSGSGWTRFIVEKPFGRDSESSGELTRSLKMYLEEEQIFRIDHYLGKELVENLSVLRFSNLVFQPLWSRDYIRNVQLIFSEDFGTEGRGGYFDNYGIIRDIMQNHLLQILALFAMETPVSLAAEDIRNEKVKVLRSMRKLKLEDVVVGQYKGHTRGGKSFPAYVDDPTVPNDSVTPTFAAAALFIDNARWDGVPFLMKAGKALHTRRAEIRVQFRRVPGNLYRGNVGTDLDMATNELVLRVQPDEAIYLKINNKVPGLGMRLDSSNLNLFYSERYQREIPDAYERLLLDAMEGERRLFIRSDELDAAWAIFTPVLRELEEKRVAPELYPYGSRGPVGAHYLAANYNVRWGDISSDGSF</sequence>
<dbReference type="SUPFAM" id="SSF55347">
    <property type="entry name" value="Glyceraldehyde-3-phosphate dehydrogenase-like, C-terminal domain"/>
    <property type="match status" value="1"/>
</dbReference>
<comment type="pathway">
    <text evidence="1 8">Carbohydrate degradation; pentose phosphate pathway; D-ribulose 5-phosphate from D-glucose 6-phosphate (oxidative stage): step 1/3.</text>
</comment>
<dbReference type="PANTHER" id="PTHR23429:SF13">
    <property type="entry name" value="GLUCOSE-6-PHOSPHATE 1-DEHYDROGENASE 1, CHLOROPLASTIC"/>
    <property type="match status" value="1"/>
</dbReference>
<evidence type="ECO:0000259" key="10">
    <source>
        <dbReference type="Pfam" id="PF02781"/>
    </source>
</evidence>
<dbReference type="Gene3D" id="3.40.50.720">
    <property type="entry name" value="NAD(P)-binding Rossmann-like Domain"/>
    <property type="match status" value="1"/>
</dbReference>
<reference evidence="11" key="4">
    <citation type="submission" date="2019-03" db="UniProtKB">
        <authorList>
            <consortium name="EnsemblPlants"/>
        </authorList>
    </citation>
    <scope>IDENTIFICATION</scope>
</reference>
<dbReference type="GO" id="GO:0006006">
    <property type="term" value="P:glucose metabolic process"/>
    <property type="evidence" value="ECO:0007669"/>
    <property type="project" value="UniProtKB-KW"/>
</dbReference>
<reference evidence="12" key="1">
    <citation type="journal article" date="2014" name="Science">
        <title>Ancient hybridizations among the ancestral genomes of bread wheat.</title>
        <authorList>
            <consortium name="International Wheat Genome Sequencing Consortium,"/>
            <person name="Marcussen T."/>
            <person name="Sandve S.R."/>
            <person name="Heier L."/>
            <person name="Spannagl M."/>
            <person name="Pfeifer M."/>
            <person name="Jakobsen K.S."/>
            <person name="Wulff B.B."/>
            <person name="Steuernagel B."/>
            <person name="Mayer K.F."/>
            <person name="Olsen O.A."/>
        </authorList>
    </citation>
    <scope>NUCLEOTIDE SEQUENCE [LARGE SCALE GENOMIC DNA]</scope>
    <source>
        <strain evidence="12">cv. AL8/78</strain>
    </source>
</reference>
<dbReference type="InterPro" id="IPR001282">
    <property type="entry name" value="G6P_DH"/>
</dbReference>
<feature type="domain" description="Glucose-6-phosphate dehydrogenase NAD-binding" evidence="9">
    <location>
        <begin position="105"/>
        <end position="285"/>
    </location>
</feature>
<dbReference type="Proteomes" id="UP000015105">
    <property type="component" value="Chromosome 6D"/>
</dbReference>
<dbReference type="AlphaFoldDB" id="A0A453NHM2"/>
<keyword evidence="5 8" id="KW-0560">Oxidoreductase</keyword>
<evidence type="ECO:0000313" key="11">
    <source>
        <dbReference type="EnsemblPlants" id="AET6Gv20376800.4"/>
    </source>
</evidence>
<dbReference type="PROSITE" id="PS00069">
    <property type="entry name" value="G6P_DEHYDROGENASE"/>
    <property type="match status" value="1"/>
</dbReference>
<dbReference type="UniPathway" id="UPA00115">
    <property type="reaction ID" value="UER00408"/>
</dbReference>
<keyword evidence="12" id="KW-1185">Reference proteome</keyword>
<reference evidence="11" key="3">
    <citation type="journal article" date="2017" name="Nature">
        <title>Genome sequence of the progenitor of the wheat D genome Aegilops tauschii.</title>
        <authorList>
            <person name="Luo M.C."/>
            <person name="Gu Y.Q."/>
            <person name="Puiu D."/>
            <person name="Wang H."/>
            <person name="Twardziok S.O."/>
            <person name="Deal K.R."/>
            <person name="Huo N."/>
            <person name="Zhu T."/>
            <person name="Wang L."/>
            <person name="Wang Y."/>
            <person name="McGuire P.E."/>
            <person name="Liu S."/>
            <person name="Long H."/>
            <person name="Ramasamy R.K."/>
            <person name="Rodriguez J.C."/>
            <person name="Van S.L."/>
            <person name="Yuan L."/>
            <person name="Wang Z."/>
            <person name="Xia Z."/>
            <person name="Xiao L."/>
            <person name="Anderson O.D."/>
            <person name="Ouyang S."/>
            <person name="Liang Y."/>
            <person name="Zimin A.V."/>
            <person name="Pertea G."/>
            <person name="Qi P."/>
            <person name="Bennetzen J.L."/>
            <person name="Dai X."/>
            <person name="Dawson M.W."/>
            <person name="Muller H.G."/>
            <person name="Kugler K."/>
            <person name="Rivarola-Duarte L."/>
            <person name="Spannagl M."/>
            <person name="Mayer K.F.X."/>
            <person name="Lu F.H."/>
            <person name="Bevan M.W."/>
            <person name="Leroy P."/>
            <person name="Li P."/>
            <person name="You F.M."/>
            <person name="Sun Q."/>
            <person name="Liu Z."/>
            <person name="Lyons E."/>
            <person name="Wicker T."/>
            <person name="Salzberg S.L."/>
            <person name="Devos K.M."/>
            <person name="Dvorak J."/>
        </authorList>
    </citation>
    <scope>NUCLEOTIDE SEQUENCE [LARGE SCALE GENOMIC DNA]</scope>
    <source>
        <strain evidence="11">cv. AL8/78</strain>
    </source>
</reference>
<dbReference type="SUPFAM" id="SSF51735">
    <property type="entry name" value="NAD(P)-binding Rossmann-fold domains"/>
    <property type="match status" value="1"/>
</dbReference>
<evidence type="ECO:0000256" key="5">
    <source>
        <dbReference type="ARBA" id="ARBA00023002"/>
    </source>
</evidence>
<organism evidence="11 12">
    <name type="scientific">Aegilops tauschii subsp. strangulata</name>
    <name type="common">Goatgrass</name>
    <dbReference type="NCBI Taxonomy" id="200361"/>
    <lineage>
        <taxon>Eukaryota</taxon>
        <taxon>Viridiplantae</taxon>
        <taxon>Streptophyta</taxon>
        <taxon>Embryophyta</taxon>
        <taxon>Tracheophyta</taxon>
        <taxon>Spermatophyta</taxon>
        <taxon>Magnoliopsida</taxon>
        <taxon>Liliopsida</taxon>
        <taxon>Poales</taxon>
        <taxon>Poaceae</taxon>
        <taxon>BOP clade</taxon>
        <taxon>Pooideae</taxon>
        <taxon>Triticodae</taxon>
        <taxon>Triticeae</taxon>
        <taxon>Triticinae</taxon>
        <taxon>Aegilops</taxon>
    </lineage>
</organism>
<evidence type="ECO:0000256" key="6">
    <source>
        <dbReference type="ARBA" id="ARBA00023277"/>
    </source>
</evidence>
<name>A0A453NHM2_AEGTS</name>
<comment type="similarity">
    <text evidence="2 8">Belongs to the glucose-6-phosphate dehydrogenase family.</text>
</comment>
<evidence type="ECO:0000256" key="3">
    <source>
        <dbReference type="ARBA" id="ARBA00022526"/>
    </source>
</evidence>
<dbReference type="GO" id="GO:0004345">
    <property type="term" value="F:glucose-6-phosphate dehydrogenase activity"/>
    <property type="evidence" value="ECO:0007669"/>
    <property type="project" value="UniProtKB-EC"/>
</dbReference>
<dbReference type="InterPro" id="IPR022674">
    <property type="entry name" value="G6P_DH_NAD-bd"/>
</dbReference>
<dbReference type="FunFam" id="3.40.50.720:FF:000222">
    <property type="entry name" value="Glucose-6-phosphate 1-dehydrogenase"/>
    <property type="match status" value="1"/>
</dbReference>
<accession>A0A453NHM2</accession>
<dbReference type="STRING" id="200361.A0A453NHM2"/>
<dbReference type="GO" id="GO:0009570">
    <property type="term" value="C:chloroplast stroma"/>
    <property type="evidence" value="ECO:0007669"/>
    <property type="project" value="TreeGrafter"/>
</dbReference>
<dbReference type="EC" id="1.1.1.49" evidence="8"/>
<evidence type="ECO:0000256" key="2">
    <source>
        <dbReference type="ARBA" id="ARBA00009975"/>
    </source>
</evidence>
<dbReference type="NCBIfam" id="TIGR00871">
    <property type="entry name" value="zwf"/>
    <property type="match status" value="1"/>
</dbReference>
<evidence type="ECO:0000256" key="8">
    <source>
        <dbReference type="RuleBase" id="RU362120"/>
    </source>
</evidence>
<dbReference type="InterPro" id="IPR022675">
    <property type="entry name" value="G6P_DH_C"/>
</dbReference>
<dbReference type="InterPro" id="IPR036291">
    <property type="entry name" value="NAD(P)-bd_dom_sf"/>
</dbReference>
<dbReference type="Pfam" id="PF02781">
    <property type="entry name" value="G6PD_C"/>
    <property type="match status" value="1"/>
</dbReference>
<evidence type="ECO:0000259" key="9">
    <source>
        <dbReference type="Pfam" id="PF00479"/>
    </source>
</evidence>
<evidence type="ECO:0000256" key="7">
    <source>
        <dbReference type="ARBA" id="ARBA00048749"/>
    </source>
</evidence>
<dbReference type="HAMAP" id="MF_00966">
    <property type="entry name" value="G6PD"/>
    <property type="match status" value="1"/>
</dbReference>
<dbReference type="PRINTS" id="PR00079">
    <property type="entry name" value="G6PDHDRGNASE"/>
</dbReference>
<keyword evidence="3 8" id="KW-0313">Glucose metabolism</keyword>
<evidence type="ECO:0000256" key="4">
    <source>
        <dbReference type="ARBA" id="ARBA00022857"/>
    </source>
</evidence>
<dbReference type="GO" id="GO:0009051">
    <property type="term" value="P:pentose-phosphate shunt, oxidative branch"/>
    <property type="evidence" value="ECO:0007669"/>
    <property type="project" value="UniProtKB-ARBA"/>
</dbReference>
<dbReference type="PANTHER" id="PTHR23429">
    <property type="entry name" value="GLUCOSE-6-PHOSPHATE 1-DEHYDROGENASE G6PD"/>
    <property type="match status" value="1"/>
</dbReference>
<dbReference type="Gramene" id="AET6Gv20376800.4">
    <property type="protein sequence ID" value="AET6Gv20376800.4"/>
    <property type="gene ID" value="AET6Gv20376800"/>
</dbReference>
<dbReference type="InterPro" id="IPR019796">
    <property type="entry name" value="G6P_DH_AS"/>
</dbReference>
<feature type="domain" description="Glucose-6-phosphate dehydrogenase C-terminal" evidence="10">
    <location>
        <begin position="288"/>
        <end position="582"/>
    </location>
</feature>
<protein>
    <recommendedName>
        <fullName evidence="8">Glucose-6-phosphate 1-dehydrogenase</fullName>
        <ecNumber evidence="8">1.1.1.49</ecNumber>
    </recommendedName>
</protein>
<comment type="catalytic activity">
    <reaction evidence="7 8">
        <text>D-glucose 6-phosphate + NADP(+) = 6-phospho-D-glucono-1,5-lactone + NADPH + H(+)</text>
        <dbReference type="Rhea" id="RHEA:15841"/>
        <dbReference type="ChEBI" id="CHEBI:15378"/>
        <dbReference type="ChEBI" id="CHEBI:57783"/>
        <dbReference type="ChEBI" id="CHEBI:57955"/>
        <dbReference type="ChEBI" id="CHEBI:58349"/>
        <dbReference type="ChEBI" id="CHEBI:61548"/>
        <dbReference type="EC" id="1.1.1.49"/>
    </reaction>
</comment>
<comment type="function">
    <text evidence="8">Catalyzes the rate-limiting step of the oxidative pentose-phosphate pathway, which represents a route for the dissimilation of carbohydrates besides glycolysis.</text>
</comment>
<reference evidence="11" key="5">
    <citation type="journal article" date="2021" name="G3 (Bethesda)">
        <title>Aegilops tauschii genome assembly Aet v5.0 features greater sequence contiguity and improved annotation.</title>
        <authorList>
            <person name="Wang L."/>
            <person name="Zhu T."/>
            <person name="Rodriguez J.C."/>
            <person name="Deal K.R."/>
            <person name="Dubcovsky J."/>
            <person name="McGuire P.E."/>
            <person name="Lux T."/>
            <person name="Spannagl M."/>
            <person name="Mayer K.F.X."/>
            <person name="Baldrich P."/>
            <person name="Meyers B.C."/>
            <person name="Huo N."/>
            <person name="Gu Y.Q."/>
            <person name="Zhou H."/>
            <person name="Devos K.M."/>
            <person name="Bennetzen J.L."/>
            <person name="Unver T."/>
            <person name="Budak H."/>
            <person name="Gulick P.J."/>
            <person name="Galiba G."/>
            <person name="Kalapos B."/>
            <person name="Nelson D.R."/>
            <person name="Li P."/>
            <person name="You F.M."/>
            <person name="Luo M.C."/>
            <person name="Dvorak J."/>
        </authorList>
    </citation>
    <scope>NUCLEOTIDE SEQUENCE [LARGE SCALE GENOMIC DNA]</scope>
    <source>
        <strain evidence="11">cv. AL8/78</strain>
    </source>
</reference>
<dbReference type="EnsemblPlants" id="AET6Gv20376800.4">
    <property type="protein sequence ID" value="AET6Gv20376800.4"/>
    <property type="gene ID" value="AET6Gv20376800"/>
</dbReference>
<dbReference type="FunFam" id="3.30.360.10:FF:000018">
    <property type="entry name" value="Glucose-6-phosphate 1-dehydrogenase"/>
    <property type="match status" value="1"/>
</dbReference>
<proteinExistence type="inferred from homology"/>
<dbReference type="Gene3D" id="3.30.360.10">
    <property type="entry name" value="Dihydrodipicolinate Reductase, domain 2"/>
    <property type="match status" value="1"/>
</dbReference>
<dbReference type="Pfam" id="PF00479">
    <property type="entry name" value="G6PD_N"/>
    <property type="match status" value="1"/>
</dbReference>
<evidence type="ECO:0000313" key="12">
    <source>
        <dbReference type="Proteomes" id="UP000015105"/>
    </source>
</evidence>
<keyword evidence="6 8" id="KW-0119">Carbohydrate metabolism</keyword>
<keyword evidence="4 8" id="KW-0521">NADP</keyword>
<reference evidence="12" key="2">
    <citation type="journal article" date="2017" name="Nat. Plants">
        <title>The Aegilops tauschii genome reveals multiple impacts of transposons.</title>
        <authorList>
            <person name="Zhao G."/>
            <person name="Zou C."/>
            <person name="Li K."/>
            <person name="Wang K."/>
            <person name="Li T."/>
            <person name="Gao L."/>
            <person name="Zhang X."/>
            <person name="Wang H."/>
            <person name="Yang Z."/>
            <person name="Liu X."/>
            <person name="Jiang W."/>
            <person name="Mao L."/>
            <person name="Kong X."/>
            <person name="Jiao Y."/>
            <person name="Jia J."/>
        </authorList>
    </citation>
    <scope>NUCLEOTIDE SEQUENCE [LARGE SCALE GENOMIC DNA]</scope>
    <source>
        <strain evidence="12">cv. AL8/78</strain>
    </source>
</reference>